<gene>
    <name evidence="3" type="ordered locus">CFU_0913</name>
</gene>
<reference evidence="4" key="6">
    <citation type="submission" date="2011-05" db="EMBL/GenBank/DDBJ databases">
        <title>Complete sequence of Collimonas fungivorans Ter331.</title>
        <authorList>
            <person name="Leveau J.H."/>
        </authorList>
    </citation>
    <scope>NUCLEOTIDE SEQUENCE [LARGE SCALE GENOMIC DNA]</scope>
    <source>
        <strain evidence="4">Ter331</strain>
    </source>
</reference>
<reference evidence="3 4" key="4">
    <citation type="journal article" date="2010" name="Environ. Microbiol.">
        <title>The bacterial genus Collimonas: mycophagy, weathering and other adaptive solutions to life in oligotrophic soil environments.</title>
        <authorList>
            <person name="Leveau J.H."/>
            <person name="Uroz S."/>
            <person name="de Boer W."/>
        </authorList>
    </citation>
    <scope>NUCLEOTIDE SEQUENCE [LARGE SCALE GENOMIC DNA]</scope>
    <source>
        <strain evidence="3 4">Ter331</strain>
    </source>
</reference>
<sequence length="267" mass="27937">MKILIIGGSGLIGSKVAANLRQLGYDVVAGSPSTGINTMTGEGLADAVKGAQVVIDLSNSPSFEDKAVLEFFETSGRNLLAAEQAAGVKHHIALSVVGTERMLDSGYFRAKMAQENLVKASTLPYTIVRSTQFFEFLGSIAQSGTVGNEIRLSPAHVQPISSDDIAAIVSDTALVQAINGTFDAAGPEKIGLADLMQRYLNARGDKRIVVPDANAAYFGAQINDQSLTPAGAARLGDTGFAAWFSKSQPARQTGTGVSIRPALPAQR</sequence>
<reference evidence="3 4" key="1">
    <citation type="journal article" date="2004" name="Environ. Microbiol.">
        <title>Phylogeny-function analysis of (meta)genomic libraries: screening for expression of ribosomal RNA genes by large-insert library fluorescent in situ hybridization (LIL-FISH).</title>
        <authorList>
            <person name="Leveau J.H."/>
            <person name="Gerards S."/>
            <person name="de Boer W."/>
            <person name="van Veen J.A."/>
        </authorList>
    </citation>
    <scope>NUCLEOTIDE SEQUENCE [LARGE SCALE GENOMIC DNA]</scope>
    <source>
        <strain evidence="3 4">Ter331</strain>
    </source>
</reference>
<dbReference type="InterPro" id="IPR036291">
    <property type="entry name" value="NAD(P)-bd_dom_sf"/>
</dbReference>
<dbReference type="PANTHER" id="PTHR42748:SF3">
    <property type="entry name" value="BLL4366 PROTEIN"/>
    <property type="match status" value="1"/>
</dbReference>
<feature type="domain" description="NAD(P)-binding" evidence="2">
    <location>
        <begin position="40"/>
        <end position="169"/>
    </location>
</feature>
<dbReference type="Pfam" id="PF13460">
    <property type="entry name" value="NAD_binding_10"/>
    <property type="match status" value="1"/>
</dbReference>
<dbReference type="PANTHER" id="PTHR42748">
    <property type="entry name" value="NITROGEN METABOLITE REPRESSION PROTEIN NMRA FAMILY MEMBER"/>
    <property type="match status" value="1"/>
</dbReference>
<reference evidence="3 4" key="3">
    <citation type="journal article" date="2008" name="FEMS Microbiol. Ecol.">
        <title>Identification and characterization of genes underlying chitinolysis in Collimonas fungivorans Ter331.</title>
        <authorList>
            <person name="Fritsche K."/>
            <person name="de Boer W."/>
            <person name="Gerards S."/>
            <person name="van den Berg M."/>
            <person name="van Veen J.A."/>
            <person name="Leveau J.H."/>
        </authorList>
    </citation>
    <scope>NUCLEOTIDE SEQUENCE [LARGE SCALE GENOMIC DNA]</scope>
    <source>
        <strain evidence="3 4">Ter331</strain>
    </source>
</reference>
<evidence type="ECO:0000256" key="1">
    <source>
        <dbReference type="ARBA" id="ARBA00022857"/>
    </source>
</evidence>
<proteinExistence type="predicted"/>
<dbReference type="KEGG" id="cfu:CFU_0913"/>
<dbReference type="RefSeq" id="WP_014004900.1">
    <property type="nucleotide sequence ID" value="NC_015856.1"/>
</dbReference>
<reference evidence="3 4" key="2">
    <citation type="journal article" date="2006" name="J. Microbiol. Methods">
        <title>Genomic flank-sequencing of plasposon insertion sites for rapid identification of functional genes.</title>
        <authorList>
            <person name="Leveau J.H."/>
            <person name="Gerards S."/>
            <person name="Fritsche K."/>
            <person name="Zondag G."/>
            <person name="van Veen J.A."/>
        </authorList>
    </citation>
    <scope>NUCLEOTIDE SEQUENCE [LARGE SCALE GENOMIC DNA]</scope>
    <source>
        <strain evidence="3 4">Ter331</strain>
    </source>
</reference>
<protein>
    <recommendedName>
        <fullName evidence="2">NAD(P)-binding domain-containing protein</fullName>
    </recommendedName>
</protein>
<evidence type="ECO:0000313" key="3">
    <source>
        <dbReference type="EMBL" id="AEK60745.1"/>
    </source>
</evidence>
<dbReference type="STRING" id="1005048.CFU_0913"/>
<dbReference type="HOGENOM" id="CLU_007383_5_2_4"/>
<dbReference type="InterPro" id="IPR051164">
    <property type="entry name" value="NmrA-like_oxidored"/>
</dbReference>
<keyword evidence="4" id="KW-1185">Reference proteome</keyword>
<reference evidence="3 4" key="5">
    <citation type="journal article" date="2011" name="ISME J.">
        <title>Dual transcriptional profiling of a bacterial/fungal confrontation: Collimonas fungivorans versus Aspergillus niger.</title>
        <authorList>
            <person name="Mela F."/>
            <person name="Fritsche K."/>
            <person name="de Boer W."/>
            <person name="van Veen J.A."/>
            <person name="de Graaff L.H."/>
            <person name="van den Berg M."/>
            <person name="Leveau J.H."/>
        </authorList>
    </citation>
    <scope>NUCLEOTIDE SEQUENCE [LARGE SCALE GENOMIC DNA]</scope>
    <source>
        <strain evidence="3 4">Ter331</strain>
    </source>
</reference>
<accession>G0AIG2</accession>
<dbReference type="Gene3D" id="3.40.50.720">
    <property type="entry name" value="NAD(P)-binding Rossmann-like Domain"/>
    <property type="match status" value="1"/>
</dbReference>
<name>G0AIG2_COLFT</name>
<keyword evidence="1" id="KW-0521">NADP</keyword>
<organism evidence="3 4">
    <name type="scientific">Collimonas fungivorans (strain Ter331)</name>
    <dbReference type="NCBI Taxonomy" id="1005048"/>
    <lineage>
        <taxon>Bacteria</taxon>
        <taxon>Pseudomonadati</taxon>
        <taxon>Pseudomonadota</taxon>
        <taxon>Betaproteobacteria</taxon>
        <taxon>Burkholderiales</taxon>
        <taxon>Oxalobacteraceae</taxon>
        <taxon>Collimonas</taxon>
    </lineage>
</organism>
<dbReference type="EMBL" id="CP002745">
    <property type="protein sequence ID" value="AEK60745.1"/>
    <property type="molecule type" value="Genomic_DNA"/>
</dbReference>
<dbReference type="AlphaFoldDB" id="G0AIG2"/>
<dbReference type="InterPro" id="IPR016040">
    <property type="entry name" value="NAD(P)-bd_dom"/>
</dbReference>
<dbReference type="eggNOG" id="COG0702">
    <property type="taxonomic scope" value="Bacteria"/>
</dbReference>
<evidence type="ECO:0000313" key="4">
    <source>
        <dbReference type="Proteomes" id="UP000008392"/>
    </source>
</evidence>
<evidence type="ECO:0000259" key="2">
    <source>
        <dbReference type="Pfam" id="PF13460"/>
    </source>
</evidence>
<dbReference type="SUPFAM" id="SSF51735">
    <property type="entry name" value="NAD(P)-binding Rossmann-fold domains"/>
    <property type="match status" value="1"/>
</dbReference>
<dbReference type="Proteomes" id="UP000008392">
    <property type="component" value="Chromosome"/>
</dbReference>